<feature type="domain" description="Exoribonuclease phosphorolytic" evidence="9">
    <location>
        <begin position="42"/>
        <end position="174"/>
    </location>
</feature>
<accession>C5DGB5</accession>
<keyword evidence="11" id="KW-1185">Reference proteome</keyword>
<dbReference type="Pfam" id="PF01138">
    <property type="entry name" value="RNase_PH"/>
    <property type="match status" value="1"/>
</dbReference>
<protein>
    <submittedName>
        <fullName evidence="10">KLTH0D03960p</fullName>
    </submittedName>
</protein>
<dbReference type="eggNOG" id="KOG1068">
    <property type="taxonomic scope" value="Eukaryota"/>
</dbReference>
<dbReference type="InterPro" id="IPR027408">
    <property type="entry name" value="PNPase/RNase_PH_dom_sf"/>
</dbReference>
<dbReference type="STRING" id="559295.C5DGB5"/>
<dbReference type="Proteomes" id="UP000002036">
    <property type="component" value="Chromosome D"/>
</dbReference>
<dbReference type="SUPFAM" id="SSF54211">
    <property type="entry name" value="Ribosomal protein S5 domain 2-like"/>
    <property type="match status" value="1"/>
</dbReference>
<dbReference type="AlphaFoldDB" id="C5DGB5"/>
<gene>
    <name evidence="10" type="ordered locus">KLTH0D03960g</name>
</gene>
<reference evidence="10 11" key="1">
    <citation type="journal article" date="2009" name="Genome Res.">
        <title>Comparative genomics of protoploid Saccharomycetaceae.</title>
        <authorList>
            <consortium name="The Genolevures Consortium"/>
            <person name="Souciet J.-L."/>
            <person name="Dujon B."/>
            <person name="Gaillardin C."/>
            <person name="Johnston M."/>
            <person name="Baret P.V."/>
            <person name="Cliften P."/>
            <person name="Sherman D.J."/>
            <person name="Weissenbach J."/>
            <person name="Westhof E."/>
            <person name="Wincker P."/>
            <person name="Jubin C."/>
            <person name="Poulain J."/>
            <person name="Barbe V."/>
            <person name="Segurens B."/>
            <person name="Artiguenave F."/>
            <person name="Anthouard V."/>
            <person name="Vacherie B."/>
            <person name="Val M.-E."/>
            <person name="Fulton R.S."/>
            <person name="Minx P."/>
            <person name="Wilson R."/>
            <person name="Durrens P."/>
            <person name="Jean G."/>
            <person name="Marck C."/>
            <person name="Martin T."/>
            <person name="Nikolski M."/>
            <person name="Rolland T."/>
            <person name="Seret M.-L."/>
            <person name="Casaregola S."/>
            <person name="Despons L."/>
            <person name="Fairhead C."/>
            <person name="Fischer G."/>
            <person name="Lafontaine I."/>
            <person name="Leh V."/>
            <person name="Lemaire M."/>
            <person name="de Montigny J."/>
            <person name="Neuveglise C."/>
            <person name="Thierry A."/>
            <person name="Blanc-Lenfle I."/>
            <person name="Bleykasten C."/>
            <person name="Diffels J."/>
            <person name="Fritsch E."/>
            <person name="Frangeul L."/>
            <person name="Goeffon A."/>
            <person name="Jauniaux N."/>
            <person name="Kachouri-Lafond R."/>
            <person name="Payen C."/>
            <person name="Potier S."/>
            <person name="Pribylova L."/>
            <person name="Ozanne C."/>
            <person name="Richard G.-F."/>
            <person name="Sacerdot C."/>
            <person name="Straub M.-L."/>
            <person name="Talla E."/>
        </authorList>
    </citation>
    <scope>NUCLEOTIDE SEQUENCE [LARGE SCALE GENOMIC DNA]</scope>
    <source>
        <strain evidence="11">ATCC 56472 / CBS 6340 / NRRL Y-8284</strain>
    </source>
</reference>
<proteinExistence type="inferred from homology"/>
<dbReference type="GO" id="GO:0071051">
    <property type="term" value="P:poly(A)-dependent snoRNA 3'-end processing"/>
    <property type="evidence" value="ECO:0007669"/>
    <property type="project" value="TreeGrafter"/>
</dbReference>
<comment type="similarity">
    <text evidence="3">Belongs to the RNase PH family.</text>
</comment>
<dbReference type="HOGENOM" id="CLU_078569_0_0_1"/>
<dbReference type="GO" id="GO:0003723">
    <property type="term" value="F:RNA binding"/>
    <property type="evidence" value="ECO:0007669"/>
    <property type="project" value="UniProtKB-KW"/>
</dbReference>
<dbReference type="GO" id="GO:0000177">
    <property type="term" value="C:cytoplasmic exosome (RNase complex)"/>
    <property type="evidence" value="ECO:0007669"/>
    <property type="project" value="TreeGrafter"/>
</dbReference>
<dbReference type="Gene3D" id="3.30.230.70">
    <property type="entry name" value="GHMP Kinase, N-terminal domain"/>
    <property type="match status" value="1"/>
</dbReference>
<evidence type="ECO:0000256" key="4">
    <source>
        <dbReference type="ARBA" id="ARBA00022490"/>
    </source>
</evidence>
<dbReference type="GO" id="GO:0071028">
    <property type="term" value="P:nuclear mRNA surveillance"/>
    <property type="evidence" value="ECO:0007669"/>
    <property type="project" value="TreeGrafter"/>
</dbReference>
<keyword evidence="8" id="KW-0539">Nucleus</keyword>
<dbReference type="EMBL" id="CU928168">
    <property type="protein sequence ID" value="CAR22457.1"/>
    <property type="molecule type" value="Genomic_DNA"/>
</dbReference>
<dbReference type="InterPro" id="IPR001247">
    <property type="entry name" value="ExoRNase_PH_dom1"/>
</dbReference>
<evidence type="ECO:0000313" key="11">
    <source>
        <dbReference type="Proteomes" id="UP000002036"/>
    </source>
</evidence>
<dbReference type="GO" id="GO:0000176">
    <property type="term" value="C:nuclear exosome (RNase complex)"/>
    <property type="evidence" value="ECO:0007669"/>
    <property type="project" value="UniProtKB-ARBA"/>
</dbReference>
<evidence type="ECO:0000256" key="7">
    <source>
        <dbReference type="ARBA" id="ARBA00022884"/>
    </source>
</evidence>
<dbReference type="RefSeq" id="XP_002552895.1">
    <property type="nucleotide sequence ID" value="XM_002552849.1"/>
</dbReference>
<dbReference type="InParanoid" id="C5DGB5"/>
<sequence>MNITDRRRILGPSNAKPLVFERLESSEQAAQPPQEKNNENESMYIKNGLVSNANGSSYLELKRGESSEQCTILLSSVYGPRPSRGAFSSKASLSVQFKEVTIEKIPSGELKEICNFLSNIFSAVINLERYPKSGIDIFLSLIKNPITSDEANLEPIIAACVNGITLALADAGIEIFDTVSAGTYKRNVVAFSKNGTEVVGLWKDKEDDTANDILSVIENCRGNYLQNRKGIIEYLIRSKNADI</sequence>
<dbReference type="KEGG" id="lth:KLTH0D03960g"/>
<dbReference type="GeneID" id="8295120"/>
<dbReference type="OrthoDB" id="2504340at2759"/>
<dbReference type="GO" id="GO:0016075">
    <property type="term" value="P:rRNA catabolic process"/>
    <property type="evidence" value="ECO:0007669"/>
    <property type="project" value="TreeGrafter"/>
</dbReference>
<dbReference type="GO" id="GO:0071038">
    <property type="term" value="P:TRAMP-dependent tRNA surveillance pathway"/>
    <property type="evidence" value="ECO:0007669"/>
    <property type="project" value="UniProtKB-ARBA"/>
</dbReference>
<dbReference type="PANTHER" id="PTHR11953">
    <property type="entry name" value="EXOSOME COMPLEX COMPONENT"/>
    <property type="match status" value="1"/>
</dbReference>
<keyword evidence="4" id="KW-0963">Cytoplasm</keyword>
<evidence type="ECO:0000256" key="6">
    <source>
        <dbReference type="ARBA" id="ARBA00022835"/>
    </source>
</evidence>
<evidence type="ECO:0000259" key="9">
    <source>
        <dbReference type="Pfam" id="PF01138"/>
    </source>
</evidence>
<dbReference type="PANTHER" id="PTHR11953:SF2">
    <property type="entry name" value="EXOSOME COMPLEX COMPONENT MTR3"/>
    <property type="match status" value="1"/>
</dbReference>
<keyword evidence="5" id="KW-0698">rRNA processing</keyword>
<evidence type="ECO:0000256" key="5">
    <source>
        <dbReference type="ARBA" id="ARBA00022552"/>
    </source>
</evidence>
<dbReference type="InterPro" id="IPR050080">
    <property type="entry name" value="RNase_PH"/>
</dbReference>
<keyword evidence="6" id="KW-0271">Exosome</keyword>
<keyword evidence="7" id="KW-0694">RNA-binding</keyword>
<evidence type="ECO:0000256" key="1">
    <source>
        <dbReference type="ARBA" id="ARBA00004123"/>
    </source>
</evidence>
<dbReference type="GO" id="GO:0005730">
    <property type="term" value="C:nucleolus"/>
    <property type="evidence" value="ECO:0007669"/>
    <property type="project" value="UniProtKB-SubCell"/>
</dbReference>
<organism evidence="10 11">
    <name type="scientific">Lachancea thermotolerans (strain ATCC 56472 / CBS 6340 / NRRL Y-8284)</name>
    <name type="common">Yeast</name>
    <name type="synonym">Kluyveromyces thermotolerans</name>
    <dbReference type="NCBI Taxonomy" id="559295"/>
    <lineage>
        <taxon>Eukaryota</taxon>
        <taxon>Fungi</taxon>
        <taxon>Dikarya</taxon>
        <taxon>Ascomycota</taxon>
        <taxon>Saccharomycotina</taxon>
        <taxon>Saccharomycetes</taxon>
        <taxon>Saccharomycetales</taxon>
        <taxon>Saccharomycetaceae</taxon>
        <taxon>Lachancea</taxon>
    </lineage>
</organism>
<evidence type="ECO:0000256" key="2">
    <source>
        <dbReference type="ARBA" id="ARBA00004496"/>
    </source>
</evidence>
<evidence type="ECO:0000256" key="8">
    <source>
        <dbReference type="ARBA" id="ARBA00023242"/>
    </source>
</evidence>
<dbReference type="GO" id="GO:0034475">
    <property type="term" value="P:U4 snRNA 3'-end processing"/>
    <property type="evidence" value="ECO:0007669"/>
    <property type="project" value="TreeGrafter"/>
</dbReference>
<dbReference type="GO" id="GO:0000467">
    <property type="term" value="P:exonucleolytic trimming to generate mature 3'-end of 5.8S rRNA from tricistronic rRNA transcript (SSU-rRNA, 5.8S rRNA, LSU-rRNA)"/>
    <property type="evidence" value="ECO:0007669"/>
    <property type="project" value="UniProtKB-ARBA"/>
</dbReference>
<evidence type="ECO:0000256" key="3">
    <source>
        <dbReference type="ARBA" id="ARBA00006678"/>
    </source>
</evidence>
<dbReference type="FunCoup" id="C5DGB5">
    <property type="interactions" value="181"/>
</dbReference>
<evidence type="ECO:0000313" key="10">
    <source>
        <dbReference type="EMBL" id="CAR22457.1"/>
    </source>
</evidence>
<dbReference type="OMA" id="ILPTCIN"/>
<dbReference type="InterPro" id="IPR020568">
    <property type="entry name" value="Ribosomal_Su5_D2-typ_SF"/>
</dbReference>
<comment type="subcellular location">
    <subcellularLocation>
        <location evidence="2">Cytoplasm</location>
    </subcellularLocation>
    <subcellularLocation>
        <location evidence="1">Nucleus</location>
    </subcellularLocation>
</comment>
<name>C5DGB5_LACTC</name>